<gene>
    <name evidence="1" type="ORF">PLEPLA_LOCUS24591</name>
</gene>
<dbReference type="EMBL" id="CADEAL010001902">
    <property type="protein sequence ID" value="CAB1436558.1"/>
    <property type="molecule type" value="Genomic_DNA"/>
</dbReference>
<reference evidence="1" key="1">
    <citation type="submission" date="2020-03" db="EMBL/GenBank/DDBJ databases">
        <authorList>
            <person name="Weist P."/>
        </authorList>
    </citation>
    <scope>NUCLEOTIDE SEQUENCE</scope>
</reference>
<dbReference type="Proteomes" id="UP001153269">
    <property type="component" value="Unassembled WGS sequence"/>
</dbReference>
<proteinExistence type="predicted"/>
<comment type="caution">
    <text evidence="1">The sequence shown here is derived from an EMBL/GenBank/DDBJ whole genome shotgun (WGS) entry which is preliminary data.</text>
</comment>
<evidence type="ECO:0000313" key="2">
    <source>
        <dbReference type="Proteomes" id="UP001153269"/>
    </source>
</evidence>
<name>A0A9N7UPW1_PLEPL</name>
<sequence>MSPNNGTENLHRQLFTDPGMARPLMQHRSASCCYTPLQLMRDAQCFLPPADSLIHRFTEFIPAAAFHVYLETLNNEVYSTTDAPVPWSFPEKHDDAKLRRASCSGGAGA</sequence>
<protein>
    <submittedName>
        <fullName evidence="1">Uncharacterized protein</fullName>
    </submittedName>
</protein>
<dbReference type="AlphaFoldDB" id="A0A9N7UPW1"/>
<accession>A0A9N7UPW1</accession>
<organism evidence="1 2">
    <name type="scientific">Pleuronectes platessa</name>
    <name type="common">European plaice</name>
    <dbReference type="NCBI Taxonomy" id="8262"/>
    <lineage>
        <taxon>Eukaryota</taxon>
        <taxon>Metazoa</taxon>
        <taxon>Chordata</taxon>
        <taxon>Craniata</taxon>
        <taxon>Vertebrata</taxon>
        <taxon>Euteleostomi</taxon>
        <taxon>Actinopterygii</taxon>
        <taxon>Neopterygii</taxon>
        <taxon>Teleostei</taxon>
        <taxon>Neoteleostei</taxon>
        <taxon>Acanthomorphata</taxon>
        <taxon>Carangaria</taxon>
        <taxon>Pleuronectiformes</taxon>
        <taxon>Pleuronectoidei</taxon>
        <taxon>Pleuronectidae</taxon>
        <taxon>Pleuronectes</taxon>
    </lineage>
</organism>
<evidence type="ECO:0000313" key="1">
    <source>
        <dbReference type="EMBL" id="CAB1436558.1"/>
    </source>
</evidence>
<keyword evidence="2" id="KW-1185">Reference proteome</keyword>